<dbReference type="PANTHER" id="PTHR13847:SF284">
    <property type="entry name" value="FAD DEPENDENT OXIDOREDUCTASE DOMAIN-CONTAINING PROTEIN"/>
    <property type="match status" value="1"/>
</dbReference>
<name>A0A9P4P8D1_9PLEO</name>
<organism evidence="3 4">
    <name type="scientific">Karstenula rhodostoma CBS 690.94</name>
    <dbReference type="NCBI Taxonomy" id="1392251"/>
    <lineage>
        <taxon>Eukaryota</taxon>
        <taxon>Fungi</taxon>
        <taxon>Dikarya</taxon>
        <taxon>Ascomycota</taxon>
        <taxon>Pezizomycotina</taxon>
        <taxon>Dothideomycetes</taxon>
        <taxon>Pleosporomycetidae</taxon>
        <taxon>Pleosporales</taxon>
        <taxon>Massarineae</taxon>
        <taxon>Didymosphaeriaceae</taxon>
        <taxon>Karstenula</taxon>
    </lineage>
</organism>
<proteinExistence type="predicted"/>
<dbReference type="SUPFAM" id="SSF51905">
    <property type="entry name" value="FAD/NAD(P)-binding domain"/>
    <property type="match status" value="1"/>
</dbReference>
<dbReference type="Gene3D" id="3.30.9.10">
    <property type="entry name" value="D-Amino Acid Oxidase, subunit A, domain 2"/>
    <property type="match status" value="1"/>
</dbReference>
<dbReference type="InterPro" id="IPR036188">
    <property type="entry name" value="FAD/NAD-bd_sf"/>
</dbReference>
<dbReference type="GO" id="GO:0005737">
    <property type="term" value="C:cytoplasm"/>
    <property type="evidence" value="ECO:0007669"/>
    <property type="project" value="TreeGrafter"/>
</dbReference>
<dbReference type="OrthoDB" id="429143at2759"/>
<gene>
    <name evidence="3" type="ORF">P171DRAFT_121059</name>
</gene>
<evidence type="ECO:0000313" key="4">
    <source>
        <dbReference type="Proteomes" id="UP000799764"/>
    </source>
</evidence>
<evidence type="ECO:0000313" key="3">
    <source>
        <dbReference type="EMBL" id="KAF2439336.1"/>
    </source>
</evidence>
<dbReference type="EMBL" id="MU001509">
    <property type="protein sequence ID" value="KAF2439336.1"/>
    <property type="molecule type" value="Genomic_DNA"/>
</dbReference>
<sequence>MLHLLATALLSIAALAPEARALAVPSPQAPLSRRDNLDQIVLPGFPHPNPTVSYWQDPPHRIANLRTTPELPTSEVFDYVVVGSGISGAAVAFKLLSRDPSLSILMLEARTAASAASGRNGGHCKPGDWKEVKDWVELYGEDEALRLGKMEQDCVDDVRDFVRTHNVSSGWQDVETADVYWTKKAFDEAVEIKQFQDELEKRRPNDGPWSNKRTVYAGQAARDYWKWPQILGAVAYTSHTQNPYLTVCALLEQSLDKGLNLQTTTIALSIDKVSNRSDAGAKWEVKTDRGTVKGKQVVLTTNSYTNALHPGLASTGFLVPQRNQVAAVHPSKDTSNNTVFRRSHSYPDLHSGNNYIAIRAPGDIGAGDVILGGSTKFSPTRERNITDDSVINPDIADDLHGVGRVVFGYENWGESTTVVKDWTGIICNTPDGFPVVGGLPNEEGLWASVCMNGHGMAWAFRSAEALVQMMAVGETPSWLPKSFDINRAWNYTAEA</sequence>
<dbReference type="InterPro" id="IPR006076">
    <property type="entry name" value="FAD-dep_OxRdtase"/>
</dbReference>
<protein>
    <submittedName>
        <fullName evidence="3">DAO-domain-containing protein</fullName>
    </submittedName>
</protein>
<comment type="caution">
    <text evidence="3">The sequence shown here is derived from an EMBL/GenBank/DDBJ whole genome shotgun (WGS) entry which is preliminary data.</text>
</comment>
<keyword evidence="1" id="KW-0732">Signal</keyword>
<evidence type="ECO:0000259" key="2">
    <source>
        <dbReference type="Pfam" id="PF01266"/>
    </source>
</evidence>
<feature type="domain" description="FAD dependent oxidoreductase" evidence="2">
    <location>
        <begin position="78"/>
        <end position="469"/>
    </location>
</feature>
<feature type="signal peptide" evidence="1">
    <location>
        <begin position="1"/>
        <end position="21"/>
    </location>
</feature>
<accession>A0A9P4P8D1</accession>
<reference evidence="3" key="1">
    <citation type="journal article" date="2020" name="Stud. Mycol.">
        <title>101 Dothideomycetes genomes: a test case for predicting lifestyles and emergence of pathogens.</title>
        <authorList>
            <person name="Haridas S."/>
            <person name="Albert R."/>
            <person name="Binder M."/>
            <person name="Bloem J."/>
            <person name="Labutti K."/>
            <person name="Salamov A."/>
            <person name="Andreopoulos B."/>
            <person name="Baker S."/>
            <person name="Barry K."/>
            <person name="Bills G."/>
            <person name="Bluhm B."/>
            <person name="Cannon C."/>
            <person name="Castanera R."/>
            <person name="Culley D."/>
            <person name="Daum C."/>
            <person name="Ezra D."/>
            <person name="Gonzalez J."/>
            <person name="Henrissat B."/>
            <person name="Kuo A."/>
            <person name="Liang C."/>
            <person name="Lipzen A."/>
            <person name="Lutzoni F."/>
            <person name="Magnuson J."/>
            <person name="Mondo S."/>
            <person name="Nolan M."/>
            <person name="Ohm R."/>
            <person name="Pangilinan J."/>
            <person name="Park H.-J."/>
            <person name="Ramirez L."/>
            <person name="Alfaro M."/>
            <person name="Sun H."/>
            <person name="Tritt A."/>
            <person name="Yoshinaga Y."/>
            <person name="Zwiers L.-H."/>
            <person name="Turgeon B."/>
            <person name="Goodwin S."/>
            <person name="Spatafora J."/>
            <person name="Crous P."/>
            <person name="Grigoriev I."/>
        </authorList>
    </citation>
    <scope>NUCLEOTIDE SEQUENCE</scope>
    <source>
        <strain evidence="3">CBS 690.94</strain>
    </source>
</reference>
<dbReference type="AlphaFoldDB" id="A0A9P4P8D1"/>
<feature type="chain" id="PRO_5040499545" evidence="1">
    <location>
        <begin position="22"/>
        <end position="495"/>
    </location>
</feature>
<dbReference type="Gene3D" id="3.50.50.60">
    <property type="entry name" value="FAD/NAD(P)-binding domain"/>
    <property type="match status" value="1"/>
</dbReference>
<keyword evidence="4" id="KW-1185">Reference proteome</keyword>
<dbReference type="PANTHER" id="PTHR13847">
    <property type="entry name" value="SARCOSINE DEHYDROGENASE-RELATED"/>
    <property type="match status" value="1"/>
</dbReference>
<dbReference type="Proteomes" id="UP000799764">
    <property type="component" value="Unassembled WGS sequence"/>
</dbReference>
<evidence type="ECO:0000256" key="1">
    <source>
        <dbReference type="SAM" id="SignalP"/>
    </source>
</evidence>
<dbReference type="Pfam" id="PF01266">
    <property type="entry name" value="DAO"/>
    <property type="match status" value="1"/>
</dbReference>